<organism evidence="1 2">
    <name type="scientific">Alcaligenes faecalis</name>
    <dbReference type="NCBI Taxonomy" id="511"/>
    <lineage>
        <taxon>Bacteria</taxon>
        <taxon>Pseudomonadati</taxon>
        <taxon>Pseudomonadota</taxon>
        <taxon>Betaproteobacteria</taxon>
        <taxon>Burkholderiales</taxon>
        <taxon>Alcaligenaceae</taxon>
        <taxon>Alcaligenes</taxon>
    </lineage>
</organism>
<protein>
    <submittedName>
        <fullName evidence="1">Uncharacterized protein</fullName>
    </submittedName>
</protein>
<evidence type="ECO:0000313" key="2">
    <source>
        <dbReference type="Proteomes" id="UP000245216"/>
    </source>
</evidence>
<sequence>MVPFGLSPAQFQLRYKRCLERASKHFITELRNLFTLPVPDSVVDAQVQIFFGEDGLETPSAWIYYRGENNKVDSSDPSIFPGRALELSLGLDKMDAFHEDYFLDEDFDGLSIAANTTKVWFAECWWKAGGWSYAVPVTAWVHDGFGDGEGIELSERR</sequence>
<dbReference type="RefSeq" id="WP_109088720.1">
    <property type="nucleotide sequence ID" value="NZ_QEXO01000002.1"/>
</dbReference>
<evidence type="ECO:0000313" key="1">
    <source>
        <dbReference type="EMBL" id="PWE14414.1"/>
    </source>
</evidence>
<gene>
    <name evidence="1" type="ORF">DF183_06705</name>
</gene>
<dbReference type="Proteomes" id="UP000245216">
    <property type="component" value="Unassembled WGS sequence"/>
</dbReference>
<dbReference type="AlphaFoldDB" id="A0A2U2BK67"/>
<comment type="caution">
    <text evidence="1">The sequence shown here is derived from an EMBL/GenBank/DDBJ whole genome shotgun (WGS) entry which is preliminary data.</text>
</comment>
<name>A0A2U2BK67_ALCFA</name>
<reference evidence="1 2" key="1">
    <citation type="submission" date="2018-05" db="EMBL/GenBank/DDBJ databases">
        <title>Genome Sequence of an Efficient Indole-Degrading Bacterium, Alcaligenes sp.YBY.</title>
        <authorList>
            <person name="Yang B."/>
        </authorList>
    </citation>
    <scope>NUCLEOTIDE SEQUENCE [LARGE SCALE GENOMIC DNA]</scope>
    <source>
        <strain evidence="1 2">YBY</strain>
    </source>
</reference>
<accession>A0A2U2BK67</accession>
<reference evidence="1 2" key="2">
    <citation type="submission" date="2018-05" db="EMBL/GenBank/DDBJ databases">
        <authorList>
            <person name="Lanie J.A."/>
            <person name="Ng W.-L."/>
            <person name="Kazmierczak K.M."/>
            <person name="Andrzejewski T.M."/>
            <person name="Davidsen T.M."/>
            <person name="Wayne K.J."/>
            <person name="Tettelin H."/>
            <person name="Glass J.I."/>
            <person name="Rusch D."/>
            <person name="Podicherti R."/>
            <person name="Tsui H.-C.T."/>
            <person name="Winkler M.E."/>
        </authorList>
    </citation>
    <scope>NUCLEOTIDE SEQUENCE [LARGE SCALE GENOMIC DNA]</scope>
    <source>
        <strain evidence="1 2">YBY</strain>
    </source>
</reference>
<dbReference type="EMBL" id="QEXO01000002">
    <property type="protein sequence ID" value="PWE14414.1"/>
    <property type="molecule type" value="Genomic_DNA"/>
</dbReference>
<proteinExistence type="predicted"/>